<dbReference type="InterPro" id="IPR057135">
    <property type="entry name" value="At4g27190-like_LRR"/>
</dbReference>
<dbReference type="OrthoDB" id="1165828at2759"/>
<protein>
    <recommendedName>
        <fullName evidence="1">Disease resistance protein At4g27190-like leucine-rich repeats domain-containing protein</fullName>
    </recommendedName>
</protein>
<sequence>RSRHLFPSVAFAQRFQQLEELEVGSCFIAKLIAEEAEGTEIKSSINFIALPPIFSNLKNLYINKCLGLKCIFPIRILRGLLQLEELKVFNCNEMEELFEFEDGSMTIRWKHDHKVAPFKRLKTMGTTKTLELHLPP</sequence>
<keyword evidence="3" id="KW-1185">Reference proteome</keyword>
<dbReference type="AlphaFoldDB" id="A0A7J7NP92"/>
<dbReference type="Pfam" id="PF23247">
    <property type="entry name" value="LRR_RPS2"/>
    <property type="match status" value="1"/>
</dbReference>
<dbReference type="Proteomes" id="UP000541444">
    <property type="component" value="Unassembled WGS sequence"/>
</dbReference>
<evidence type="ECO:0000259" key="1">
    <source>
        <dbReference type="Pfam" id="PF23247"/>
    </source>
</evidence>
<dbReference type="InterPro" id="IPR032675">
    <property type="entry name" value="LRR_dom_sf"/>
</dbReference>
<reference evidence="2 3" key="1">
    <citation type="journal article" date="2020" name="IScience">
        <title>Genome Sequencing of the Endangered Kingdonia uniflora (Circaeasteraceae, Ranunculales) Reveals Potential Mechanisms of Evolutionary Specialization.</title>
        <authorList>
            <person name="Sun Y."/>
            <person name="Deng T."/>
            <person name="Zhang A."/>
            <person name="Moore M.J."/>
            <person name="Landis J.B."/>
            <person name="Lin N."/>
            <person name="Zhang H."/>
            <person name="Zhang X."/>
            <person name="Huang J."/>
            <person name="Zhang X."/>
            <person name="Sun H."/>
            <person name="Wang H."/>
        </authorList>
    </citation>
    <scope>NUCLEOTIDE SEQUENCE [LARGE SCALE GENOMIC DNA]</scope>
    <source>
        <strain evidence="2">TB1705</strain>
        <tissue evidence="2">Leaf</tissue>
    </source>
</reference>
<name>A0A7J7NP92_9MAGN</name>
<feature type="non-terminal residue" evidence="2">
    <location>
        <position position="136"/>
    </location>
</feature>
<accession>A0A7J7NP92</accession>
<comment type="caution">
    <text evidence="2">The sequence shown here is derived from an EMBL/GenBank/DDBJ whole genome shotgun (WGS) entry which is preliminary data.</text>
</comment>
<proteinExistence type="predicted"/>
<evidence type="ECO:0000313" key="3">
    <source>
        <dbReference type="Proteomes" id="UP000541444"/>
    </source>
</evidence>
<dbReference type="EMBL" id="JACGCM010000684">
    <property type="protein sequence ID" value="KAF6168748.1"/>
    <property type="molecule type" value="Genomic_DNA"/>
</dbReference>
<dbReference type="Gene3D" id="3.80.10.10">
    <property type="entry name" value="Ribonuclease Inhibitor"/>
    <property type="match status" value="1"/>
</dbReference>
<gene>
    <name evidence="2" type="ORF">GIB67_013130</name>
</gene>
<evidence type="ECO:0000313" key="2">
    <source>
        <dbReference type="EMBL" id="KAF6168748.1"/>
    </source>
</evidence>
<dbReference type="SUPFAM" id="SSF52047">
    <property type="entry name" value="RNI-like"/>
    <property type="match status" value="1"/>
</dbReference>
<feature type="non-terminal residue" evidence="2">
    <location>
        <position position="1"/>
    </location>
</feature>
<feature type="domain" description="Disease resistance protein At4g27190-like leucine-rich repeats" evidence="1">
    <location>
        <begin position="53"/>
        <end position="124"/>
    </location>
</feature>
<organism evidence="2 3">
    <name type="scientific">Kingdonia uniflora</name>
    <dbReference type="NCBI Taxonomy" id="39325"/>
    <lineage>
        <taxon>Eukaryota</taxon>
        <taxon>Viridiplantae</taxon>
        <taxon>Streptophyta</taxon>
        <taxon>Embryophyta</taxon>
        <taxon>Tracheophyta</taxon>
        <taxon>Spermatophyta</taxon>
        <taxon>Magnoliopsida</taxon>
        <taxon>Ranunculales</taxon>
        <taxon>Circaeasteraceae</taxon>
        <taxon>Kingdonia</taxon>
    </lineage>
</organism>